<keyword evidence="2" id="KW-1185">Reference proteome</keyword>
<accession>A0ABT5FHG9</accession>
<dbReference type="RefSeq" id="WP_215965327.1">
    <property type="nucleotide sequence ID" value="NZ_JAQOMS010000002.1"/>
</dbReference>
<dbReference type="EMBL" id="JAQOMS010000002">
    <property type="protein sequence ID" value="MDC2890626.1"/>
    <property type="molecule type" value="Genomic_DNA"/>
</dbReference>
<proteinExistence type="predicted"/>
<comment type="caution">
    <text evidence="1">The sequence shown here is derived from an EMBL/GenBank/DDBJ whole genome shotgun (WGS) entry which is preliminary data.</text>
</comment>
<name>A0ABT5FHG9_9GAMM</name>
<dbReference type="Proteomes" id="UP001528411">
    <property type="component" value="Unassembled WGS sequence"/>
</dbReference>
<gene>
    <name evidence="1" type="ORF">PN838_20140</name>
</gene>
<organism evidence="1 2">
    <name type="scientific">Psychrosphaera algicola</name>
    <dbReference type="NCBI Taxonomy" id="3023714"/>
    <lineage>
        <taxon>Bacteria</taxon>
        <taxon>Pseudomonadati</taxon>
        <taxon>Pseudomonadota</taxon>
        <taxon>Gammaproteobacteria</taxon>
        <taxon>Alteromonadales</taxon>
        <taxon>Pseudoalteromonadaceae</taxon>
        <taxon>Psychrosphaera</taxon>
    </lineage>
</organism>
<reference evidence="1 2" key="1">
    <citation type="submission" date="2023-01" db="EMBL/GenBank/DDBJ databases">
        <title>Psychrosphaera sp. nov., isolated from marine algae.</title>
        <authorList>
            <person name="Bayburt H."/>
            <person name="Choi B.J."/>
            <person name="Kim J.M."/>
            <person name="Choi D.G."/>
            <person name="Jeon C.O."/>
        </authorList>
    </citation>
    <scope>NUCLEOTIDE SEQUENCE [LARGE SCALE GENOMIC DNA]</scope>
    <source>
        <strain evidence="1 2">G1-22</strain>
    </source>
</reference>
<sequence length="185" mass="21369">MKHLTDLQLLGSTGDEPHIMQCEECLSRFNNLTAIRSSFANLNMQTELTTNIENKRAPSWDDFQRAQNPTSNVTKLKLQPKWFAMAASILFATSVYFLMPENNTIDRETSLLIDQNTELQKQMARQYDYSETAQINHNLMLLDSQIQNAYLSQSNKVVIHDLWRQRKSEIERILAKTTSPATMKI</sequence>
<evidence type="ECO:0000313" key="1">
    <source>
        <dbReference type="EMBL" id="MDC2890626.1"/>
    </source>
</evidence>
<protein>
    <submittedName>
        <fullName evidence="1">Uncharacterized protein</fullName>
    </submittedName>
</protein>
<evidence type="ECO:0000313" key="2">
    <source>
        <dbReference type="Proteomes" id="UP001528411"/>
    </source>
</evidence>